<dbReference type="GO" id="GO:0005886">
    <property type="term" value="C:plasma membrane"/>
    <property type="evidence" value="ECO:0007669"/>
    <property type="project" value="TreeGrafter"/>
</dbReference>
<feature type="transmembrane region" description="Helical" evidence="8">
    <location>
        <begin position="148"/>
        <end position="169"/>
    </location>
</feature>
<proteinExistence type="inferred from homology"/>
<keyword evidence="6 8" id="KW-0472">Membrane</keyword>
<keyword evidence="4 8" id="KW-0812">Transmembrane</keyword>
<feature type="transmembrane region" description="Helical" evidence="8">
    <location>
        <begin position="416"/>
        <end position="438"/>
    </location>
</feature>
<evidence type="ECO:0000313" key="10">
    <source>
        <dbReference type="EMBL" id="KUI66366.1"/>
    </source>
</evidence>
<dbReference type="GO" id="GO:0022857">
    <property type="term" value="F:transmembrane transporter activity"/>
    <property type="evidence" value="ECO:0007669"/>
    <property type="project" value="InterPro"/>
</dbReference>
<dbReference type="PROSITE" id="PS50850">
    <property type="entry name" value="MFS"/>
    <property type="match status" value="1"/>
</dbReference>
<feature type="transmembrane region" description="Helical" evidence="8">
    <location>
        <begin position="359"/>
        <end position="380"/>
    </location>
</feature>
<evidence type="ECO:0000256" key="2">
    <source>
        <dbReference type="ARBA" id="ARBA00007520"/>
    </source>
</evidence>
<feature type="transmembrane region" description="Helical" evidence="8">
    <location>
        <begin position="252"/>
        <end position="272"/>
    </location>
</feature>
<comment type="similarity">
    <text evidence="2">Belongs to the major facilitator superfamily. TCR/Tet family.</text>
</comment>
<dbReference type="InterPro" id="IPR011701">
    <property type="entry name" value="MFS"/>
</dbReference>
<dbReference type="AlphaFoldDB" id="A0A194VQA3"/>
<dbReference type="SMR" id="A0A194VQA3"/>
<gene>
    <name evidence="10" type="ORF">VM1G_02381</name>
</gene>
<dbReference type="PANTHER" id="PTHR23501">
    <property type="entry name" value="MAJOR FACILITATOR SUPERFAMILY"/>
    <property type="match status" value="1"/>
</dbReference>
<feature type="transmembrane region" description="Helical" evidence="8">
    <location>
        <begin position="284"/>
        <end position="303"/>
    </location>
</feature>
<dbReference type="Proteomes" id="UP000078559">
    <property type="component" value="Chromosome 2"/>
</dbReference>
<evidence type="ECO:0000256" key="1">
    <source>
        <dbReference type="ARBA" id="ARBA00004141"/>
    </source>
</evidence>
<keyword evidence="11" id="KW-1185">Reference proteome</keyword>
<dbReference type="OrthoDB" id="10021397at2759"/>
<evidence type="ECO:0000256" key="7">
    <source>
        <dbReference type="SAM" id="MobiDB-lite"/>
    </source>
</evidence>
<keyword evidence="5 8" id="KW-1133">Transmembrane helix</keyword>
<comment type="subcellular location">
    <subcellularLocation>
        <location evidence="1">Membrane</location>
        <topology evidence="1">Multi-pass membrane protein</topology>
    </subcellularLocation>
</comment>
<feature type="transmembrane region" description="Helical" evidence="8">
    <location>
        <begin position="323"/>
        <end position="347"/>
    </location>
</feature>
<protein>
    <submittedName>
        <fullName evidence="10">HC-toxin efflux carrier TOXA</fullName>
    </submittedName>
</protein>
<feature type="transmembrane region" description="Helical" evidence="8">
    <location>
        <begin position="386"/>
        <end position="404"/>
    </location>
</feature>
<evidence type="ECO:0000256" key="6">
    <source>
        <dbReference type="ARBA" id="ARBA00023136"/>
    </source>
</evidence>
<keyword evidence="3" id="KW-0813">Transport</keyword>
<dbReference type="InterPro" id="IPR020846">
    <property type="entry name" value="MFS_dom"/>
</dbReference>
<evidence type="ECO:0000259" key="9">
    <source>
        <dbReference type="PROSITE" id="PS50850"/>
    </source>
</evidence>
<feature type="transmembrane region" description="Helical" evidence="8">
    <location>
        <begin position="122"/>
        <end position="141"/>
    </location>
</feature>
<evidence type="ECO:0000313" key="11">
    <source>
        <dbReference type="Proteomes" id="UP000078559"/>
    </source>
</evidence>
<dbReference type="Pfam" id="PF07690">
    <property type="entry name" value="MFS_1"/>
    <property type="match status" value="1"/>
</dbReference>
<sequence>MSSALTVKTPPKPSAATTPQDNHGCEKDDSHEQNLQVNGRNGAKVERKIRGVKWVIIVLAVLSSTFLYALDNTITANVRPSIIETFGNRIDMLPWLSVSYSMGEVGTNPLWGKLNKLFNNKALYLAAILIFEVGSAVIGSAQSIGAVIAGRAVAGFGGSGIYVGSMNIISAMTAEAERANYLNFVGMTWCLGTILGPVIGGAFADSTATWRWAFYINICIAALASPACILLIPSSPVQTRATLWNRVKRVDYIGAALFLGGTVAIVMVLGFGGAVYDWRSGQMVALYVTTAVIWLAFCVQQRWSLLTADRIFPVQFFGDWEMVIFFCWGSLAIANVVVTIYSLPLFLQFTYGVTALRSAAYTIPFVASTVVTGGAAGPLFTKYSVYMPWFAGGAALMLLGNGLLTTIDYHTSRGALCGYTIVQGAGCGPIMQLGYTIAQVKVRRNDPMALPDATGFMSCSQMAGLALSLGIATTVFLNGATADIAAILPGESRQIIQATISGAKTSLVQGLSPDIRLRVLEAIADNVAKVFYLNIAGSGLGLILSLVMKREKLQLDFDDQEPITILEKDKDERRSHMAGVCLGTDGEDWLAHHDRHKPMFFAHRSDRVELIQDDGTIKVLVNIPRDISNWDMLYFRLRSLFDGYKTA</sequence>
<feature type="compositionally biased region" description="Low complexity" evidence="7">
    <location>
        <begin position="1"/>
        <end position="19"/>
    </location>
</feature>
<reference evidence="10" key="1">
    <citation type="submission" date="2014-12" db="EMBL/GenBank/DDBJ databases">
        <title>Genome Sequence of Valsa Canker Pathogens Uncovers a Specific Adaption of Colonization on Woody Bark.</title>
        <authorList>
            <person name="Yin Z."/>
            <person name="Liu H."/>
            <person name="Gao X."/>
            <person name="Li Z."/>
            <person name="Song N."/>
            <person name="Ke X."/>
            <person name="Dai Q."/>
            <person name="Wu Y."/>
            <person name="Sun Y."/>
            <person name="Xu J.-R."/>
            <person name="Kang Z.K."/>
            <person name="Wang L."/>
            <person name="Huang L."/>
        </authorList>
    </citation>
    <scope>NUCLEOTIDE SEQUENCE [LARGE SCALE GENOMIC DNA]</scope>
    <source>
        <strain evidence="10">03-8</strain>
    </source>
</reference>
<dbReference type="Gene3D" id="1.20.1250.20">
    <property type="entry name" value="MFS general substrate transporter like domains"/>
    <property type="match status" value="1"/>
</dbReference>
<evidence type="ECO:0000256" key="3">
    <source>
        <dbReference type="ARBA" id="ARBA00022448"/>
    </source>
</evidence>
<organism evidence="10 11">
    <name type="scientific">Cytospora mali</name>
    <name type="common">Apple Valsa canker fungus</name>
    <name type="synonym">Valsa mali</name>
    <dbReference type="NCBI Taxonomy" id="578113"/>
    <lineage>
        <taxon>Eukaryota</taxon>
        <taxon>Fungi</taxon>
        <taxon>Dikarya</taxon>
        <taxon>Ascomycota</taxon>
        <taxon>Pezizomycotina</taxon>
        <taxon>Sordariomycetes</taxon>
        <taxon>Sordariomycetidae</taxon>
        <taxon>Diaporthales</taxon>
        <taxon>Cytosporaceae</taxon>
        <taxon>Cytospora</taxon>
    </lineage>
</organism>
<feature type="region of interest" description="Disordered" evidence="7">
    <location>
        <begin position="1"/>
        <end position="39"/>
    </location>
</feature>
<dbReference type="SUPFAM" id="SSF103473">
    <property type="entry name" value="MFS general substrate transporter"/>
    <property type="match status" value="2"/>
</dbReference>
<accession>A0A194VQA3</accession>
<dbReference type="EMBL" id="CM003099">
    <property type="protein sequence ID" value="KUI66366.1"/>
    <property type="molecule type" value="Genomic_DNA"/>
</dbReference>
<name>A0A194VQA3_CYTMA</name>
<feature type="transmembrane region" description="Helical" evidence="8">
    <location>
        <begin position="212"/>
        <end position="232"/>
    </location>
</feature>
<feature type="transmembrane region" description="Helical" evidence="8">
    <location>
        <begin position="181"/>
        <end position="200"/>
    </location>
</feature>
<feature type="compositionally biased region" description="Basic and acidic residues" evidence="7">
    <location>
        <begin position="23"/>
        <end position="32"/>
    </location>
</feature>
<feature type="transmembrane region" description="Helical" evidence="8">
    <location>
        <begin position="530"/>
        <end position="548"/>
    </location>
</feature>
<feature type="transmembrane region" description="Helical" evidence="8">
    <location>
        <begin position="51"/>
        <end position="70"/>
    </location>
</feature>
<evidence type="ECO:0000256" key="4">
    <source>
        <dbReference type="ARBA" id="ARBA00022692"/>
    </source>
</evidence>
<evidence type="ECO:0000256" key="8">
    <source>
        <dbReference type="SAM" id="Phobius"/>
    </source>
</evidence>
<evidence type="ECO:0000256" key="5">
    <source>
        <dbReference type="ARBA" id="ARBA00022989"/>
    </source>
</evidence>
<feature type="domain" description="Major facilitator superfamily (MFS) profile" evidence="9">
    <location>
        <begin position="57"/>
        <end position="553"/>
    </location>
</feature>
<dbReference type="PANTHER" id="PTHR23501:SF12">
    <property type="entry name" value="MAJOR FACILITATOR SUPERFAMILY (MFS) PROFILE DOMAIN-CONTAINING PROTEIN-RELATED"/>
    <property type="match status" value="1"/>
</dbReference>
<dbReference type="InterPro" id="IPR036259">
    <property type="entry name" value="MFS_trans_sf"/>
</dbReference>